<dbReference type="NCBIfam" id="TIGR00566">
    <property type="entry name" value="trpG_papA"/>
    <property type="match status" value="1"/>
</dbReference>
<evidence type="ECO:0000259" key="2">
    <source>
        <dbReference type="Pfam" id="PF00117"/>
    </source>
</evidence>
<reference evidence="4 5" key="1">
    <citation type="submission" date="2022-05" db="EMBL/GenBank/DDBJ databases">
        <title>Genome Resource of Streptomyces lavenduligriseus GA1-1, a Strain with Broad-Spectrum Antifungal Activity against Phytopathogenic Fungi.</title>
        <authorList>
            <person name="Qi D."/>
        </authorList>
    </citation>
    <scope>NUCLEOTIDE SEQUENCE [LARGE SCALE GENOMIC DNA]</scope>
    <source>
        <strain evidence="4 5">GA1-1</strain>
    </source>
</reference>
<name>A0ABT0NME4_9ACTN</name>
<dbReference type="EMBL" id="JAMCCK010000006">
    <property type="protein sequence ID" value="MCL3992627.1"/>
    <property type="molecule type" value="Genomic_DNA"/>
</dbReference>
<evidence type="ECO:0000313" key="4">
    <source>
        <dbReference type="EMBL" id="MCL3992627.1"/>
    </source>
</evidence>
<dbReference type="Gene3D" id="3.40.50.880">
    <property type="match status" value="1"/>
</dbReference>
<dbReference type="CDD" id="cd01743">
    <property type="entry name" value="GATase1_Anthranilate_Synthase"/>
    <property type="match status" value="1"/>
</dbReference>
<dbReference type="Pfam" id="PF00425">
    <property type="entry name" value="Chorismate_bind"/>
    <property type="match status" value="1"/>
</dbReference>
<evidence type="ECO:0000313" key="5">
    <source>
        <dbReference type="Proteomes" id="UP001202052"/>
    </source>
</evidence>
<dbReference type="PANTHER" id="PTHR11236:SF9">
    <property type="entry name" value="ANTHRANILATE SYNTHASE COMPONENT 1"/>
    <property type="match status" value="1"/>
</dbReference>
<sequence length="742" mass="80809">MTMLDPSTHTHWHCGALTVRCRTRAASSGDWDMLVDSLDSRPGGLLESAMSYPGRYTPWRLGFTEPFLVYEALQHDFRFTLLRPDAGPVARFVFDVLAGAPSVADLAWSADGSVFTGTVVRGRPELTEEMRTTRPTSLEPLRLASAGLATDQDHHFGWYSAFGYELLTELDPITPGLQRSDDLRKIVAYLPGRLLTAGAERDRLTERVYTFDSGRSAPSGTDLCGIAAGEAFTALVDSSRCEAGTDDTHQYQEGVRRSLDSFGRGELFEVVLSQTISRPVEARPSTVYRRLVAANPAPYQFFFNLGRGESLVGASPEMYVRVTGDRVETCPISGTAARGADALEDAERIRDLLGSEKEEAELTMCTDVDRNDKSRVCRPGTVEIIGRRQVEVYSRLIHTVDHVHGVLREDCDAWDAFLSHMWAVTVTGAPKHVATQFIEDNERSPRRWYGGAVGVFRFDGTLDSGLTLRAARLSAGEAEVRVGATLLLGSDPEAEERETRLKASAVLGAVTGATPPGAGRAVVAGRAGRGTADAVTSSLAGPALRVLLIDHEDSFVNTLADYFRQTGCAASTRRWGFDRSYLADADAVVLSPGPGRPEEFKISQTVHECVVAGIPVFGVCLGMQGILEYFGGRLSVLPRPVHGRPSELRVRKTDDPLFEGLPGRFPVGRYHSLHVLPEDVPESVEVTALSDDGVVMAVRHRELPVSGVQFHPESLMSLQGGHGLRMIGNAVRTFRAARTIAR</sequence>
<dbReference type="InterPro" id="IPR017926">
    <property type="entry name" value="GATASE"/>
</dbReference>
<feature type="domain" description="Chorismate-utilising enzyme C-terminal" evidence="3">
    <location>
        <begin position="249"/>
        <end position="502"/>
    </location>
</feature>
<keyword evidence="4" id="KW-0456">Lyase</keyword>
<dbReference type="InterPro" id="IPR029062">
    <property type="entry name" value="Class_I_gatase-like"/>
</dbReference>
<dbReference type="RefSeq" id="WP_249457148.1">
    <property type="nucleotide sequence ID" value="NZ_JAMCCK010000006.1"/>
</dbReference>
<dbReference type="InterPro" id="IPR010112">
    <property type="entry name" value="TrpE-G_bact"/>
</dbReference>
<dbReference type="NCBIfam" id="NF010081">
    <property type="entry name" value="PRK13566.1"/>
    <property type="match status" value="1"/>
</dbReference>
<accession>A0ABT0NME4</accession>
<organism evidence="4 5">
    <name type="scientific">Streptomyces lavenduligriseus</name>
    <dbReference type="NCBI Taxonomy" id="67315"/>
    <lineage>
        <taxon>Bacteria</taxon>
        <taxon>Bacillati</taxon>
        <taxon>Actinomycetota</taxon>
        <taxon>Actinomycetes</taxon>
        <taxon>Kitasatosporales</taxon>
        <taxon>Streptomycetaceae</taxon>
        <taxon>Streptomyces</taxon>
    </lineage>
</organism>
<protein>
    <submittedName>
        <fullName evidence="4">Anthranilate synthase component I</fullName>
        <ecNumber evidence="4">4.1.3.27</ecNumber>
    </submittedName>
</protein>
<dbReference type="SUPFAM" id="SSF56322">
    <property type="entry name" value="ADC synthase"/>
    <property type="match status" value="1"/>
</dbReference>
<dbReference type="InterPro" id="IPR006221">
    <property type="entry name" value="TrpG/PapA_dom"/>
</dbReference>
<dbReference type="PRINTS" id="PR00096">
    <property type="entry name" value="GATASE"/>
</dbReference>
<feature type="domain" description="Glutamine amidotransferase" evidence="2">
    <location>
        <begin position="547"/>
        <end position="725"/>
    </location>
</feature>
<dbReference type="EC" id="4.1.3.27" evidence="4"/>
<keyword evidence="1" id="KW-0315">Glutamine amidotransferase</keyword>
<dbReference type="SUPFAM" id="SSF52317">
    <property type="entry name" value="Class I glutamine amidotransferase-like"/>
    <property type="match status" value="1"/>
</dbReference>
<dbReference type="GO" id="GO:0004049">
    <property type="term" value="F:anthranilate synthase activity"/>
    <property type="evidence" value="ECO:0007669"/>
    <property type="project" value="UniProtKB-EC"/>
</dbReference>
<dbReference type="Gene3D" id="3.60.120.10">
    <property type="entry name" value="Anthranilate synthase"/>
    <property type="match status" value="1"/>
</dbReference>
<gene>
    <name evidence="4" type="ORF">M4438_03620</name>
</gene>
<dbReference type="PROSITE" id="PS51273">
    <property type="entry name" value="GATASE_TYPE_1"/>
    <property type="match status" value="1"/>
</dbReference>
<evidence type="ECO:0000256" key="1">
    <source>
        <dbReference type="ARBA" id="ARBA00022962"/>
    </source>
</evidence>
<keyword evidence="5" id="KW-1185">Reference proteome</keyword>
<dbReference type="InterPro" id="IPR019999">
    <property type="entry name" value="Anth_synth_I-like"/>
</dbReference>
<dbReference type="InterPro" id="IPR015890">
    <property type="entry name" value="Chorismate_C"/>
</dbReference>
<dbReference type="PANTHER" id="PTHR11236">
    <property type="entry name" value="AMINOBENZOATE/ANTHRANILATE SYNTHASE"/>
    <property type="match status" value="1"/>
</dbReference>
<dbReference type="Pfam" id="PF00117">
    <property type="entry name" value="GATase"/>
    <property type="match status" value="1"/>
</dbReference>
<dbReference type="NCBIfam" id="TIGR01815">
    <property type="entry name" value="TrpE-clade3"/>
    <property type="match status" value="1"/>
</dbReference>
<dbReference type="InterPro" id="IPR005801">
    <property type="entry name" value="ADC_synthase"/>
</dbReference>
<dbReference type="PRINTS" id="PR00097">
    <property type="entry name" value="ANTSNTHASEII"/>
</dbReference>
<evidence type="ECO:0000259" key="3">
    <source>
        <dbReference type="Pfam" id="PF00425"/>
    </source>
</evidence>
<comment type="caution">
    <text evidence="4">The sequence shown here is derived from an EMBL/GenBank/DDBJ whole genome shotgun (WGS) entry which is preliminary data.</text>
</comment>
<proteinExistence type="predicted"/>
<dbReference type="Proteomes" id="UP001202052">
    <property type="component" value="Unassembled WGS sequence"/>
</dbReference>